<feature type="active site" description="Proton acceptor" evidence="6">
    <location>
        <position position="300"/>
    </location>
</feature>
<organism evidence="11 12">
    <name type="scientific">Rubricoccus marinus</name>
    <dbReference type="NCBI Taxonomy" id="716817"/>
    <lineage>
        <taxon>Bacteria</taxon>
        <taxon>Pseudomonadati</taxon>
        <taxon>Rhodothermota</taxon>
        <taxon>Rhodothermia</taxon>
        <taxon>Rhodothermales</taxon>
        <taxon>Rubricoccaceae</taxon>
        <taxon>Rubricoccus</taxon>
    </lineage>
</organism>
<protein>
    <submittedName>
        <fullName evidence="11">Histidinol dehydrogenase</fullName>
    </submittedName>
</protein>
<feature type="binding site" evidence="7">
    <location>
        <position position="169"/>
    </location>
    <ligand>
        <name>NAD(+)</name>
        <dbReference type="ChEBI" id="CHEBI:57540"/>
    </ligand>
</feature>
<evidence type="ECO:0000256" key="10">
    <source>
        <dbReference type="RuleBase" id="RU004175"/>
    </source>
</evidence>
<evidence type="ECO:0000313" key="12">
    <source>
        <dbReference type="Proteomes" id="UP000216446"/>
    </source>
</evidence>
<keyword evidence="3 9" id="KW-0862">Zinc</keyword>
<dbReference type="Proteomes" id="UP000216446">
    <property type="component" value="Unassembled WGS sequence"/>
</dbReference>
<feature type="binding site" evidence="8">
    <location>
        <position position="215"/>
    </location>
    <ligand>
        <name>substrate</name>
    </ligand>
</feature>
<dbReference type="SUPFAM" id="SSF53720">
    <property type="entry name" value="ALDH-like"/>
    <property type="match status" value="1"/>
</dbReference>
<feature type="binding site" evidence="9">
    <location>
        <position position="331"/>
    </location>
    <ligand>
        <name>Zn(2+)</name>
        <dbReference type="ChEBI" id="CHEBI:29105"/>
    </ligand>
</feature>
<dbReference type="InterPro" id="IPR022695">
    <property type="entry name" value="Histidinol_DH_monofunct"/>
</dbReference>
<evidence type="ECO:0000256" key="4">
    <source>
        <dbReference type="ARBA" id="ARBA00023002"/>
    </source>
</evidence>
<evidence type="ECO:0000256" key="5">
    <source>
        <dbReference type="PIRNR" id="PIRNR000099"/>
    </source>
</evidence>
<dbReference type="PANTHER" id="PTHR21256:SF2">
    <property type="entry name" value="HISTIDINE BIOSYNTHESIS TRIFUNCTIONAL PROTEIN"/>
    <property type="match status" value="1"/>
</dbReference>
<dbReference type="InterPro" id="IPR016161">
    <property type="entry name" value="Ald_DH/histidinol_DH"/>
</dbReference>
<feature type="binding site" evidence="8">
    <location>
        <position position="237"/>
    </location>
    <ligand>
        <name>substrate</name>
    </ligand>
</feature>
<dbReference type="GO" id="GO:0000105">
    <property type="term" value="P:L-histidine biosynthetic process"/>
    <property type="evidence" value="ECO:0007669"/>
    <property type="project" value="InterPro"/>
</dbReference>
<dbReference type="GO" id="GO:0005829">
    <property type="term" value="C:cytosol"/>
    <property type="evidence" value="ECO:0007669"/>
    <property type="project" value="TreeGrafter"/>
</dbReference>
<gene>
    <name evidence="11" type="ORF">BSZ36_04575</name>
</gene>
<feature type="binding site" evidence="7">
    <location>
        <position position="192"/>
    </location>
    <ligand>
        <name>NAD(+)</name>
        <dbReference type="ChEBI" id="CHEBI:57540"/>
    </ligand>
</feature>
<evidence type="ECO:0000256" key="6">
    <source>
        <dbReference type="PIRSR" id="PIRSR000099-1"/>
    </source>
</evidence>
<feature type="binding site" evidence="8">
    <location>
        <position position="390"/>
    </location>
    <ligand>
        <name>substrate</name>
    </ligand>
</feature>
<keyword evidence="4 5" id="KW-0560">Oxidoreductase</keyword>
<feature type="binding site" evidence="8">
    <location>
        <position position="385"/>
    </location>
    <ligand>
        <name>substrate</name>
    </ligand>
</feature>
<keyword evidence="12" id="KW-1185">Reference proteome</keyword>
<feature type="active site" description="Proton acceptor" evidence="6">
    <location>
        <position position="299"/>
    </location>
</feature>
<comment type="similarity">
    <text evidence="1 5 10">Belongs to the histidinol dehydrogenase family.</text>
</comment>
<feature type="binding site" evidence="8">
    <location>
        <position position="300"/>
    </location>
    <ligand>
        <name>substrate</name>
    </ligand>
</feature>
<dbReference type="FunFam" id="3.40.50.1980:FF:000001">
    <property type="entry name" value="Histidinol dehydrogenase"/>
    <property type="match status" value="1"/>
</dbReference>
<dbReference type="AlphaFoldDB" id="A0A259U3Q4"/>
<dbReference type="InParanoid" id="A0A259U3Q4"/>
<dbReference type="Gene3D" id="1.20.5.1300">
    <property type="match status" value="1"/>
</dbReference>
<dbReference type="EMBL" id="MQWB01000001">
    <property type="protein sequence ID" value="OZC04591.1"/>
    <property type="molecule type" value="Genomic_DNA"/>
</dbReference>
<dbReference type="Gene3D" id="3.40.50.1980">
    <property type="entry name" value="Nitrogenase molybdenum iron protein domain"/>
    <property type="match status" value="2"/>
</dbReference>
<feature type="binding site" evidence="7">
    <location>
        <position position="112"/>
    </location>
    <ligand>
        <name>NAD(+)</name>
        <dbReference type="ChEBI" id="CHEBI:57540"/>
    </ligand>
</feature>
<evidence type="ECO:0000256" key="8">
    <source>
        <dbReference type="PIRSR" id="PIRSR000099-3"/>
    </source>
</evidence>
<dbReference type="GO" id="GO:0004399">
    <property type="term" value="F:histidinol dehydrogenase activity"/>
    <property type="evidence" value="ECO:0007669"/>
    <property type="project" value="InterPro"/>
</dbReference>
<dbReference type="Pfam" id="PF00815">
    <property type="entry name" value="Histidinol_dh"/>
    <property type="match status" value="1"/>
</dbReference>
<feature type="binding site" evidence="8">
    <location>
        <position position="331"/>
    </location>
    <ligand>
        <name>substrate</name>
    </ligand>
</feature>
<evidence type="ECO:0000256" key="7">
    <source>
        <dbReference type="PIRSR" id="PIRSR000099-2"/>
    </source>
</evidence>
<dbReference type="CDD" id="cd06572">
    <property type="entry name" value="Histidinol_dh"/>
    <property type="match status" value="1"/>
</dbReference>
<dbReference type="InterPro" id="IPR001692">
    <property type="entry name" value="Histidinol_DH_CS"/>
</dbReference>
<evidence type="ECO:0000256" key="9">
    <source>
        <dbReference type="PIRSR" id="PIRSR000099-4"/>
    </source>
</evidence>
<keyword evidence="7" id="KW-0520">NAD</keyword>
<comment type="cofactor">
    <cofactor evidence="9">
        <name>Zn(2+)</name>
        <dbReference type="ChEBI" id="CHEBI:29105"/>
    </cofactor>
    <text evidence="9">Binds 1 zinc ion per subunit.</text>
</comment>
<evidence type="ECO:0000256" key="2">
    <source>
        <dbReference type="ARBA" id="ARBA00022723"/>
    </source>
</evidence>
<feature type="binding site" evidence="9">
    <location>
        <position position="237"/>
    </location>
    <ligand>
        <name>Zn(2+)</name>
        <dbReference type="ChEBI" id="CHEBI:29105"/>
    </ligand>
</feature>
<dbReference type="PRINTS" id="PR00083">
    <property type="entry name" value="HOLDHDRGNASE"/>
</dbReference>
<feature type="binding site" evidence="9">
    <location>
        <position position="240"/>
    </location>
    <ligand>
        <name>Zn(2+)</name>
        <dbReference type="ChEBI" id="CHEBI:29105"/>
    </ligand>
</feature>
<sequence>MPAAEWRRPSTDEASGAMDDARAILDRVKVEGDIAITEYSQRFDGAAPEAIDLQPFESYDLPPEASGAIRLAHDRITRFAEMQRETYQNREFTDETGTYGQRIQPVASVGAYIPGGRHPLVSTALMTLVPARVAGVETRVAVSPSDDPAILAACSLAGATRFVRMGGAQAVGALAYGSGWAPKVDMIVGPGNAWVAAAKTLVQGVVGIDTVAGPSEVLVIAGPEADPTWLAWDLIAQAEHDPLAFSVLVSWSEELLDRVRQRLAGLPEASGAVARGGIQLVLAEDEADAIAFSDRMGPEHLHVHSDTLTPEAFTSYGSLFLGAESAVALGDYVSGPNHTLPTGGYAAVKGGLSVGDFLRVLTWQRVTPSGLGIIGPAAAALADAEGLTGHAESVCQRLQ</sequence>
<dbReference type="GO" id="GO:0051287">
    <property type="term" value="F:NAD binding"/>
    <property type="evidence" value="ECO:0007669"/>
    <property type="project" value="InterPro"/>
</dbReference>
<feature type="binding site" evidence="9">
    <location>
        <position position="390"/>
    </location>
    <ligand>
        <name>Zn(2+)</name>
        <dbReference type="ChEBI" id="CHEBI:29105"/>
    </ligand>
</feature>
<evidence type="ECO:0000313" key="11">
    <source>
        <dbReference type="EMBL" id="OZC04591.1"/>
    </source>
</evidence>
<feature type="binding site" evidence="8">
    <location>
        <position position="240"/>
    </location>
    <ligand>
        <name>substrate</name>
    </ligand>
</feature>
<accession>A0A259U3Q4</accession>
<dbReference type="PIRSF" id="PIRSF000099">
    <property type="entry name" value="Histidinol_dh"/>
    <property type="match status" value="1"/>
</dbReference>
<dbReference type="PROSITE" id="PS00611">
    <property type="entry name" value="HISOL_DEHYDROGENASE"/>
    <property type="match status" value="1"/>
</dbReference>
<evidence type="ECO:0000256" key="1">
    <source>
        <dbReference type="ARBA" id="ARBA00010178"/>
    </source>
</evidence>
<keyword evidence="2 9" id="KW-0479">Metal-binding</keyword>
<proteinExistence type="inferred from homology"/>
<evidence type="ECO:0000256" key="3">
    <source>
        <dbReference type="ARBA" id="ARBA00022833"/>
    </source>
</evidence>
<comment type="caution">
    <text evidence="11">The sequence shown here is derived from an EMBL/GenBank/DDBJ whole genome shotgun (WGS) entry which is preliminary data.</text>
</comment>
<dbReference type="InterPro" id="IPR012131">
    <property type="entry name" value="Hstdl_DH"/>
</dbReference>
<dbReference type="PANTHER" id="PTHR21256">
    <property type="entry name" value="HISTIDINOL DEHYDROGENASE HDH"/>
    <property type="match status" value="1"/>
</dbReference>
<dbReference type="NCBIfam" id="TIGR00069">
    <property type="entry name" value="hisD"/>
    <property type="match status" value="1"/>
</dbReference>
<reference evidence="11 12" key="1">
    <citation type="submission" date="2016-11" db="EMBL/GenBank/DDBJ databases">
        <title>Study of marine rhodopsin-containing bacteria.</title>
        <authorList>
            <person name="Yoshizawa S."/>
            <person name="Kumagai Y."/>
            <person name="Kogure K."/>
        </authorList>
    </citation>
    <scope>NUCLEOTIDE SEQUENCE [LARGE SCALE GENOMIC DNA]</scope>
    <source>
        <strain evidence="11 12">SG-29</strain>
    </source>
</reference>
<name>A0A259U3Q4_9BACT</name>
<dbReference type="FunCoup" id="A0A259U3Q4">
    <property type="interactions" value="537"/>
</dbReference>
<dbReference type="GO" id="GO:0046872">
    <property type="term" value="F:metal ion binding"/>
    <property type="evidence" value="ECO:0007669"/>
    <property type="project" value="UniProtKB-KW"/>
</dbReference>